<dbReference type="PANTHER" id="PTHR43792:SF8">
    <property type="entry name" value="[RIBOSOMAL PROTEIN US5]-ALANINE N-ACETYLTRANSFERASE"/>
    <property type="match status" value="1"/>
</dbReference>
<sequence length="239" mass="26278">MASVGGWRDGAHEFLRAILPASPVWGRHPDELTLRFEEPVEAGILRSIPGREDPALLVIRPLGFLDHDRVAAAREADRDWLQPWEPTLPPTSTEYVQTVSEYRRSLERSHREGTALSMLMEIDGEVAGVVAVSQVHRGAALCASIGYWVAARHARRGLGAFAVASTIDLVIGELGLHRVEISVRPENVASLALCRKLGLREEGFKPRYLHINGEWADHVCFGIDAESLPEGGLAQSLIE</sequence>
<dbReference type="PANTHER" id="PTHR43792">
    <property type="entry name" value="GNAT FAMILY, PUTATIVE (AFU_ORTHOLOGUE AFUA_3G00765)-RELATED-RELATED"/>
    <property type="match status" value="1"/>
</dbReference>
<feature type="domain" description="N-acetyltransferase" evidence="4">
    <location>
        <begin position="71"/>
        <end position="226"/>
    </location>
</feature>
<evidence type="ECO:0000313" key="6">
    <source>
        <dbReference type="Proteomes" id="UP000280444"/>
    </source>
</evidence>
<protein>
    <submittedName>
        <fullName evidence="5">N-acetyltransferase</fullName>
    </submittedName>
</protein>
<gene>
    <name evidence="5" type="ORF">EII11_02765</name>
</gene>
<accession>A0A3P1SFP8</accession>
<evidence type="ECO:0000256" key="3">
    <source>
        <dbReference type="ARBA" id="ARBA00038502"/>
    </source>
</evidence>
<dbReference type="GO" id="GO:0005737">
    <property type="term" value="C:cytoplasm"/>
    <property type="evidence" value="ECO:0007669"/>
    <property type="project" value="TreeGrafter"/>
</dbReference>
<dbReference type="OrthoDB" id="5242221at2"/>
<comment type="similarity">
    <text evidence="3">Belongs to the acetyltransferase family. RimJ subfamily.</text>
</comment>
<evidence type="ECO:0000256" key="2">
    <source>
        <dbReference type="ARBA" id="ARBA00023315"/>
    </source>
</evidence>
<dbReference type="InterPro" id="IPR016181">
    <property type="entry name" value="Acyl_CoA_acyltransferase"/>
</dbReference>
<dbReference type="InterPro" id="IPR051531">
    <property type="entry name" value="N-acetyltransferase"/>
</dbReference>
<evidence type="ECO:0000313" key="5">
    <source>
        <dbReference type="EMBL" id="RRC95809.1"/>
    </source>
</evidence>
<comment type="caution">
    <text evidence="5">The sequence shown here is derived from an EMBL/GenBank/DDBJ whole genome shotgun (WGS) entry which is preliminary data.</text>
</comment>
<keyword evidence="2" id="KW-0012">Acyltransferase</keyword>
<proteinExistence type="inferred from homology"/>
<dbReference type="AlphaFoldDB" id="A0A3P1SFP8"/>
<dbReference type="EMBL" id="RQZF01000002">
    <property type="protein sequence ID" value="RRC95809.1"/>
    <property type="molecule type" value="Genomic_DNA"/>
</dbReference>
<evidence type="ECO:0000259" key="4">
    <source>
        <dbReference type="PROSITE" id="PS51186"/>
    </source>
</evidence>
<organism evidence="5 6">
    <name type="scientific">Schaalia canis</name>
    <dbReference type="NCBI Taxonomy" id="100469"/>
    <lineage>
        <taxon>Bacteria</taxon>
        <taxon>Bacillati</taxon>
        <taxon>Actinomycetota</taxon>
        <taxon>Actinomycetes</taxon>
        <taxon>Actinomycetales</taxon>
        <taxon>Actinomycetaceae</taxon>
        <taxon>Schaalia</taxon>
    </lineage>
</organism>
<dbReference type="Gene3D" id="3.40.630.30">
    <property type="match status" value="1"/>
</dbReference>
<dbReference type="Proteomes" id="UP000280444">
    <property type="component" value="Unassembled WGS sequence"/>
</dbReference>
<dbReference type="SUPFAM" id="SSF55729">
    <property type="entry name" value="Acyl-CoA N-acyltransferases (Nat)"/>
    <property type="match status" value="1"/>
</dbReference>
<dbReference type="InterPro" id="IPR000182">
    <property type="entry name" value="GNAT_dom"/>
</dbReference>
<dbReference type="RefSeq" id="WP_124868415.1">
    <property type="nucleotide sequence ID" value="NZ_RQZF01000002.1"/>
</dbReference>
<name>A0A3P1SFP8_9ACTO</name>
<reference evidence="5 6" key="1">
    <citation type="submission" date="2018-11" db="EMBL/GenBank/DDBJ databases">
        <title>Genomes From Bacteria Associated with the Canine Oral Cavity: a Test Case for Automated Genome-Based Taxonomic Assignment.</title>
        <authorList>
            <person name="Coil D.A."/>
            <person name="Jospin G."/>
            <person name="Darling A.E."/>
            <person name="Wallis C."/>
            <person name="Davis I.J."/>
            <person name="Harris S."/>
            <person name="Eisen J.A."/>
            <person name="Holcombe L.J."/>
            <person name="O'Flynn C."/>
        </authorList>
    </citation>
    <scope>NUCLEOTIDE SEQUENCE [LARGE SCALE GENOMIC DNA]</scope>
    <source>
        <strain evidence="5 6">OH770</strain>
    </source>
</reference>
<evidence type="ECO:0000256" key="1">
    <source>
        <dbReference type="ARBA" id="ARBA00022679"/>
    </source>
</evidence>
<keyword evidence="6" id="KW-1185">Reference proteome</keyword>
<dbReference type="GO" id="GO:0008999">
    <property type="term" value="F:protein-N-terminal-alanine acetyltransferase activity"/>
    <property type="evidence" value="ECO:0007669"/>
    <property type="project" value="TreeGrafter"/>
</dbReference>
<dbReference type="Pfam" id="PF13302">
    <property type="entry name" value="Acetyltransf_3"/>
    <property type="match status" value="1"/>
</dbReference>
<keyword evidence="1 5" id="KW-0808">Transferase</keyword>
<dbReference type="PROSITE" id="PS51186">
    <property type="entry name" value="GNAT"/>
    <property type="match status" value="1"/>
</dbReference>